<proteinExistence type="predicted"/>
<reference evidence="1" key="1">
    <citation type="submission" date="2018-05" db="EMBL/GenBank/DDBJ databases">
        <authorList>
            <person name="Lanie J.A."/>
            <person name="Ng W.-L."/>
            <person name="Kazmierczak K.M."/>
            <person name="Andrzejewski T.M."/>
            <person name="Davidsen T.M."/>
            <person name="Wayne K.J."/>
            <person name="Tettelin H."/>
            <person name="Glass J.I."/>
            <person name="Rusch D."/>
            <person name="Podicherti R."/>
            <person name="Tsui H.-C.T."/>
            <person name="Winkler M.E."/>
        </authorList>
    </citation>
    <scope>NUCLEOTIDE SEQUENCE</scope>
</reference>
<sequence>SVIIPSMDWYAENILSVTGTYYGVEKTIEKEFEVFKSKSKVPTCSKISCYTLTSVSNVVHDPTSLELNGLREIALFTMGSSTYVIGAAYVDDGFEIIDISNPENPSPVGRCSDGSSCDATKLKGASNVAVATIGGTTYAIVLAYLDNAISIFDISTPSSPTQVANMVGTDANKLKRAYGLAVAEFGGKTYAVVVSYTQHSLALVDISDPTSLVYKDHITNSAPYSPGFTGHHLNTPVSVAVATISGTTYAVVTAAGETPDGIAIIDISTDPTDLEYIGEMDDDADKELNNPNGVATTTINGKTYAIVVGQDDGISIIDISTPSSPAYVGEIEDDADKELEYGRDVEVATINGRTYAFVAAVDDDALAIIDITTPSSPVYVGEFEDDSNKGGCTASQVCLDGARGVVITTIGGVTYAVVTAYDD</sequence>
<dbReference type="EMBL" id="UINC01079122">
    <property type="protein sequence ID" value="SVC20825.1"/>
    <property type="molecule type" value="Genomic_DNA"/>
</dbReference>
<evidence type="ECO:0000313" key="1">
    <source>
        <dbReference type="EMBL" id="SVC20825.1"/>
    </source>
</evidence>
<dbReference type="AlphaFoldDB" id="A0A382KB10"/>
<accession>A0A382KB10</accession>
<organism evidence="1">
    <name type="scientific">marine metagenome</name>
    <dbReference type="NCBI Taxonomy" id="408172"/>
    <lineage>
        <taxon>unclassified sequences</taxon>
        <taxon>metagenomes</taxon>
        <taxon>ecological metagenomes</taxon>
    </lineage>
</organism>
<protein>
    <submittedName>
        <fullName evidence="1">Uncharacterized protein</fullName>
    </submittedName>
</protein>
<dbReference type="SUPFAM" id="SSF75011">
    <property type="entry name" value="3-carboxy-cis,cis-mucoante lactonizing enzyme"/>
    <property type="match status" value="1"/>
</dbReference>
<name>A0A382KB10_9ZZZZ</name>
<gene>
    <name evidence="1" type="ORF">METZ01_LOCUS273679</name>
</gene>
<dbReference type="InterPro" id="IPR013211">
    <property type="entry name" value="LVIVD"/>
</dbReference>
<feature type="non-terminal residue" evidence="1">
    <location>
        <position position="1"/>
    </location>
</feature>
<feature type="non-terminal residue" evidence="1">
    <location>
        <position position="423"/>
    </location>
</feature>
<dbReference type="Pfam" id="PF08309">
    <property type="entry name" value="LVIVD"/>
    <property type="match status" value="5"/>
</dbReference>